<dbReference type="RefSeq" id="WP_131483060.1">
    <property type="nucleotide sequence ID" value="NZ_SJDL01000030.1"/>
</dbReference>
<dbReference type="SUPFAM" id="SSF102215">
    <property type="entry name" value="Creatininase"/>
    <property type="match status" value="1"/>
</dbReference>
<dbReference type="Pfam" id="PF02633">
    <property type="entry name" value="Creatininase"/>
    <property type="match status" value="1"/>
</dbReference>
<reference evidence="6 7" key="1">
    <citation type="submission" date="2019-02" db="EMBL/GenBank/DDBJ databases">
        <title>Marinobacter halodurans sp. nov., a marine bacterium isolated from sea tidal flat.</title>
        <authorList>
            <person name="Yoo Y."/>
            <person name="Lee D.W."/>
            <person name="Kim B.S."/>
            <person name="Kim J.-J."/>
        </authorList>
    </citation>
    <scope>NUCLEOTIDE SEQUENCE [LARGE SCALE GENOMIC DNA]</scope>
    <source>
        <strain evidence="6 7">YJ-S3-2</strain>
    </source>
</reference>
<keyword evidence="3" id="KW-0378">Hydrolase</keyword>
<evidence type="ECO:0000256" key="2">
    <source>
        <dbReference type="ARBA" id="ARBA00022723"/>
    </source>
</evidence>
<proteinExistence type="inferred from homology"/>
<dbReference type="Proteomes" id="UP000313645">
    <property type="component" value="Unassembled WGS sequence"/>
</dbReference>
<gene>
    <name evidence="6" type="ORF">EZI54_16910</name>
</gene>
<evidence type="ECO:0000313" key="7">
    <source>
        <dbReference type="Proteomes" id="UP000313645"/>
    </source>
</evidence>
<sequence>MAYSPLDWQALTTVELKDHISDSAIAVLPVAAIEQHGPHLPLATDRIIGEGILQAAVERFDDARLLVLPTLPIGLSLEHSGFPGTLSLRPDTAIDVLVDIGQSIASAGIHRLVIFNSHGGNRQIIDLAALQLRQRFRMLVVKANYFRYQIPQELVDAEELSRGLHGGELETAMMLHLAPDQVRQDLIEHFQSLEETVMADNRHLKPEGEAAFAWMGQDLNPAGVVGRASRATAGQGAQLVAHFAGALAETFRETARFNLRLLR</sequence>
<dbReference type="PANTHER" id="PTHR35005:SF1">
    <property type="entry name" value="2-AMINO-5-FORMYLAMINO-6-RIBOSYLAMINOPYRIMIDIN-4(3H)-ONE 5'-MONOPHOSPHATE DEFORMYLASE"/>
    <property type="match status" value="1"/>
</dbReference>
<comment type="caution">
    <text evidence="6">The sequence shown here is derived from an EMBL/GenBank/DDBJ whole genome shotgun (WGS) entry which is preliminary data.</text>
</comment>
<comment type="cofactor">
    <cofactor evidence="1">
        <name>Zn(2+)</name>
        <dbReference type="ChEBI" id="CHEBI:29105"/>
    </cofactor>
</comment>
<protein>
    <submittedName>
        <fullName evidence="6">Creatininase family protein</fullName>
    </submittedName>
</protein>
<keyword evidence="2" id="KW-0479">Metal-binding</keyword>
<dbReference type="PANTHER" id="PTHR35005">
    <property type="entry name" value="3-DEHYDRO-SCYLLO-INOSOSE HYDROLASE"/>
    <property type="match status" value="1"/>
</dbReference>
<evidence type="ECO:0000313" key="6">
    <source>
        <dbReference type="EMBL" id="TBW51554.1"/>
    </source>
</evidence>
<dbReference type="EMBL" id="SJDL01000030">
    <property type="protein sequence ID" value="TBW51554.1"/>
    <property type="molecule type" value="Genomic_DNA"/>
</dbReference>
<name>A0ABY1ZKK7_9GAMM</name>
<accession>A0ABY1ZKK7</accession>
<keyword evidence="7" id="KW-1185">Reference proteome</keyword>
<keyword evidence="4" id="KW-0862">Zinc</keyword>
<evidence type="ECO:0000256" key="4">
    <source>
        <dbReference type="ARBA" id="ARBA00022833"/>
    </source>
</evidence>
<comment type="similarity">
    <text evidence="5">Belongs to the creatininase superfamily.</text>
</comment>
<evidence type="ECO:0000256" key="3">
    <source>
        <dbReference type="ARBA" id="ARBA00022801"/>
    </source>
</evidence>
<organism evidence="6 7">
    <name type="scientific">Marinobacter halodurans</name>
    <dbReference type="NCBI Taxonomy" id="2528979"/>
    <lineage>
        <taxon>Bacteria</taxon>
        <taxon>Pseudomonadati</taxon>
        <taxon>Pseudomonadota</taxon>
        <taxon>Gammaproteobacteria</taxon>
        <taxon>Pseudomonadales</taxon>
        <taxon>Marinobacteraceae</taxon>
        <taxon>Marinobacter</taxon>
    </lineage>
</organism>
<dbReference type="Gene3D" id="3.40.50.10310">
    <property type="entry name" value="Creatininase"/>
    <property type="match status" value="1"/>
</dbReference>
<evidence type="ECO:0000256" key="1">
    <source>
        <dbReference type="ARBA" id="ARBA00001947"/>
    </source>
</evidence>
<dbReference type="InterPro" id="IPR003785">
    <property type="entry name" value="Creatininase/forma_Hydrolase"/>
</dbReference>
<dbReference type="InterPro" id="IPR024087">
    <property type="entry name" value="Creatininase-like_sf"/>
</dbReference>
<evidence type="ECO:0000256" key="5">
    <source>
        <dbReference type="ARBA" id="ARBA00024029"/>
    </source>
</evidence>